<keyword evidence="2" id="KW-1185">Reference proteome</keyword>
<evidence type="ECO:0000313" key="1">
    <source>
        <dbReference type="EMBL" id="GLD52661.1"/>
    </source>
</evidence>
<feature type="non-terminal residue" evidence="1">
    <location>
        <position position="59"/>
    </location>
</feature>
<proteinExistence type="predicted"/>
<comment type="caution">
    <text evidence="1">The sequence shown here is derived from an EMBL/GenBank/DDBJ whole genome shotgun (WGS) entry which is preliminary data.</text>
</comment>
<keyword evidence="1" id="KW-0449">Lipoprotein</keyword>
<reference evidence="1" key="1">
    <citation type="submission" date="2022-08" db="EMBL/GenBank/DDBJ databases">
        <title>Genome sequencing of akame (Lates japonicus).</title>
        <authorList>
            <person name="Hashiguchi Y."/>
            <person name="Takahashi H."/>
        </authorList>
    </citation>
    <scope>NUCLEOTIDE SEQUENCE</scope>
    <source>
        <strain evidence="1">Kochi</strain>
    </source>
</reference>
<dbReference type="AlphaFoldDB" id="A0AAD3MF69"/>
<keyword evidence="1" id="KW-0675">Receptor</keyword>
<protein>
    <submittedName>
        <fullName evidence="1">Low-density lipoprotein receptor-related protein 6-like protein</fullName>
    </submittedName>
</protein>
<feature type="non-terminal residue" evidence="1">
    <location>
        <position position="1"/>
    </location>
</feature>
<name>A0AAD3MF69_LATJO</name>
<dbReference type="Proteomes" id="UP001279410">
    <property type="component" value="Unassembled WGS sequence"/>
</dbReference>
<accession>A0AAD3MF69</accession>
<evidence type="ECO:0000313" key="2">
    <source>
        <dbReference type="Proteomes" id="UP001279410"/>
    </source>
</evidence>
<sequence length="59" mass="6699">ILNPPPSPATVRSQYTMEFGYSSNSPSTHRSYSYRPYTYRHFAPPTTPCSTDVCDSDYT</sequence>
<gene>
    <name evidence="1" type="ORF">AKAME5_002971600</name>
</gene>
<dbReference type="EMBL" id="BRZM01007159">
    <property type="protein sequence ID" value="GLD52661.1"/>
    <property type="molecule type" value="Genomic_DNA"/>
</dbReference>
<organism evidence="1 2">
    <name type="scientific">Lates japonicus</name>
    <name type="common">Japanese lates</name>
    <dbReference type="NCBI Taxonomy" id="270547"/>
    <lineage>
        <taxon>Eukaryota</taxon>
        <taxon>Metazoa</taxon>
        <taxon>Chordata</taxon>
        <taxon>Craniata</taxon>
        <taxon>Vertebrata</taxon>
        <taxon>Euteleostomi</taxon>
        <taxon>Actinopterygii</taxon>
        <taxon>Neopterygii</taxon>
        <taxon>Teleostei</taxon>
        <taxon>Neoteleostei</taxon>
        <taxon>Acanthomorphata</taxon>
        <taxon>Carangaria</taxon>
        <taxon>Carangaria incertae sedis</taxon>
        <taxon>Centropomidae</taxon>
        <taxon>Lates</taxon>
    </lineage>
</organism>